<dbReference type="Proteomes" id="UP000244893">
    <property type="component" value="Unassembled WGS sequence"/>
</dbReference>
<proteinExistence type="predicted"/>
<evidence type="ECO:0000256" key="4">
    <source>
        <dbReference type="PROSITE-ProRule" id="PRU00335"/>
    </source>
</evidence>
<keyword evidence="1" id="KW-0805">Transcription regulation</keyword>
<dbReference type="AlphaFoldDB" id="A0A2V1HVC7"/>
<dbReference type="InterPro" id="IPR009057">
    <property type="entry name" value="Homeodomain-like_sf"/>
</dbReference>
<organism evidence="7 8">
    <name type="scientific">Amnibacterium flavum</name>
    <dbReference type="NCBI Taxonomy" id="2173173"/>
    <lineage>
        <taxon>Bacteria</taxon>
        <taxon>Bacillati</taxon>
        <taxon>Actinomycetota</taxon>
        <taxon>Actinomycetes</taxon>
        <taxon>Micrococcales</taxon>
        <taxon>Microbacteriaceae</taxon>
        <taxon>Amnibacterium</taxon>
    </lineage>
</organism>
<dbReference type="PANTHER" id="PTHR30055">
    <property type="entry name" value="HTH-TYPE TRANSCRIPTIONAL REGULATOR RUTR"/>
    <property type="match status" value="1"/>
</dbReference>
<dbReference type="EMBL" id="QEOP01000002">
    <property type="protein sequence ID" value="PVZ94084.1"/>
    <property type="molecule type" value="Genomic_DNA"/>
</dbReference>
<keyword evidence="3" id="KW-0804">Transcription</keyword>
<feature type="DNA-binding region" description="H-T-H motif" evidence="4">
    <location>
        <begin position="63"/>
        <end position="82"/>
    </location>
</feature>
<feature type="domain" description="HTH tetR-type" evidence="6">
    <location>
        <begin position="40"/>
        <end position="100"/>
    </location>
</feature>
<dbReference type="OrthoDB" id="9816320at2"/>
<dbReference type="Pfam" id="PF17918">
    <property type="entry name" value="TetR_C_15"/>
    <property type="match status" value="1"/>
</dbReference>
<evidence type="ECO:0000256" key="1">
    <source>
        <dbReference type="ARBA" id="ARBA00023015"/>
    </source>
</evidence>
<keyword evidence="2 4" id="KW-0238">DNA-binding</keyword>
<protein>
    <submittedName>
        <fullName evidence="7">TetR/AcrR family transcriptional regulator</fullName>
    </submittedName>
</protein>
<dbReference type="SUPFAM" id="SSF46689">
    <property type="entry name" value="Homeodomain-like"/>
    <property type="match status" value="1"/>
</dbReference>
<dbReference type="Pfam" id="PF00440">
    <property type="entry name" value="TetR_N"/>
    <property type="match status" value="1"/>
</dbReference>
<accession>A0A2V1HVC7</accession>
<dbReference type="PROSITE" id="PS50977">
    <property type="entry name" value="HTH_TETR_2"/>
    <property type="match status" value="1"/>
</dbReference>
<evidence type="ECO:0000313" key="8">
    <source>
        <dbReference type="Proteomes" id="UP000244893"/>
    </source>
</evidence>
<dbReference type="PANTHER" id="PTHR30055:SF234">
    <property type="entry name" value="HTH-TYPE TRANSCRIPTIONAL REGULATOR BETI"/>
    <property type="match status" value="1"/>
</dbReference>
<dbReference type="InterPro" id="IPR050109">
    <property type="entry name" value="HTH-type_TetR-like_transc_reg"/>
</dbReference>
<dbReference type="InterPro" id="IPR041669">
    <property type="entry name" value="TetR_C_15"/>
</dbReference>
<dbReference type="PRINTS" id="PR00455">
    <property type="entry name" value="HTHTETR"/>
</dbReference>
<evidence type="ECO:0000256" key="2">
    <source>
        <dbReference type="ARBA" id="ARBA00023125"/>
    </source>
</evidence>
<keyword evidence="8" id="KW-1185">Reference proteome</keyword>
<dbReference type="GO" id="GO:0003700">
    <property type="term" value="F:DNA-binding transcription factor activity"/>
    <property type="evidence" value="ECO:0007669"/>
    <property type="project" value="TreeGrafter"/>
</dbReference>
<reference evidence="7 8" key="1">
    <citation type="submission" date="2018-05" db="EMBL/GenBank/DDBJ databases">
        <title>Amnibacterium sp. M8JJ-5, whole genome shotgun sequence.</title>
        <authorList>
            <person name="Tuo L."/>
        </authorList>
    </citation>
    <scope>NUCLEOTIDE SEQUENCE [LARGE SCALE GENOMIC DNA]</scope>
    <source>
        <strain evidence="7 8">M8JJ-5</strain>
    </source>
</reference>
<sequence>MGAPDKVTQDRRGDSVLIGDARSSSAESRLRNEPVQARSAARLSTLLDSAAAVVDEVGPERLTTAMVADRAGASIGTVYRYFPDRVAVIEGLANRALSRFLIKLEQEFDDRGDLTLGQLVDIIVATLVDFSRNEPGYRVLRFGDTVEARVTGGVETTESALARQLGELLRRHEPDLAFDDLAFQLQVALAMCEVLVHRAFVSDPDGDPRFIEEARTVAAGYLAGHSSRSV</sequence>
<evidence type="ECO:0000313" key="7">
    <source>
        <dbReference type="EMBL" id="PVZ94084.1"/>
    </source>
</evidence>
<feature type="region of interest" description="Disordered" evidence="5">
    <location>
        <begin position="1"/>
        <end position="34"/>
    </location>
</feature>
<dbReference type="InterPro" id="IPR001647">
    <property type="entry name" value="HTH_TetR"/>
</dbReference>
<comment type="caution">
    <text evidence="7">The sequence shown here is derived from an EMBL/GenBank/DDBJ whole genome shotgun (WGS) entry which is preliminary data.</text>
</comment>
<evidence type="ECO:0000259" key="6">
    <source>
        <dbReference type="PROSITE" id="PS50977"/>
    </source>
</evidence>
<dbReference type="Gene3D" id="1.10.357.10">
    <property type="entry name" value="Tetracycline Repressor, domain 2"/>
    <property type="match status" value="1"/>
</dbReference>
<evidence type="ECO:0000256" key="5">
    <source>
        <dbReference type="SAM" id="MobiDB-lite"/>
    </source>
</evidence>
<gene>
    <name evidence="7" type="ORF">DDQ50_10050</name>
</gene>
<evidence type="ECO:0000256" key="3">
    <source>
        <dbReference type="ARBA" id="ARBA00023163"/>
    </source>
</evidence>
<name>A0A2V1HVC7_9MICO</name>
<dbReference type="GO" id="GO:0000976">
    <property type="term" value="F:transcription cis-regulatory region binding"/>
    <property type="evidence" value="ECO:0007669"/>
    <property type="project" value="TreeGrafter"/>
</dbReference>